<proteinExistence type="predicted"/>
<keyword evidence="2" id="KW-1185">Reference proteome</keyword>
<evidence type="ECO:0000313" key="2">
    <source>
        <dbReference type="Proteomes" id="UP001596514"/>
    </source>
</evidence>
<accession>A0ABW2TCZ6</accession>
<name>A0ABW2TCZ6_9ACTN</name>
<gene>
    <name evidence="1" type="ORF">ACFQVD_35505</name>
</gene>
<protein>
    <submittedName>
        <fullName evidence="1">Uncharacterized protein</fullName>
    </submittedName>
</protein>
<evidence type="ECO:0000313" key="1">
    <source>
        <dbReference type="EMBL" id="MFC7605421.1"/>
    </source>
</evidence>
<reference evidence="2" key="1">
    <citation type="journal article" date="2019" name="Int. J. Syst. Evol. Microbiol.">
        <title>The Global Catalogue of Microorganisms (GCM) 10K type strain sequencing project: providing services to taxonomists for standard genome sequencing and annotation.</title>
        <authorList>
            <consortium name="The Broad Institute Genomics Platform"/>
            <consortium name="The Broad Institute Genome Sequencing Center for Infectious Disease"/>
            <person name="Wu L."/>
            <person name="Ma J."/>
        </authorList>
    </citation>
    <scope>NUCLEOTIDE SEQUENCE [LARGE SCALE GENOMIC DNA]</scope>
    <source>
        <strain evidence="2">JCM 10083</strain>
    </source>
</reference>
<dbReference type="RefSeq" id="WP_386273190.1">
    <property type="nucleotide sequence ID" value="NZ_JBHSIJ010000002.1"/>
</dbReference>
<dbReference type="EMBL" id="JBHTEE010000001">
    <property type="protein sequence ID" value="MFC7605421.1"/>
    <property type="molecule type" value="Genomic_DNA"/>
</dbReference>
<organism evidence="1 2">
    <name type="scientific">Streptosporangium amethystogenes subsp. fukuiense</name>
    <dbReference type="NCBI Taxonomy" id="698418"/>
    <lineage>
        <taxon>Bacteria</taxon>
        <taxon>Bacillati</taxon>
        <taxon>Actinomycetota</taxon>
        <taxon>Actinomycetes</taxon>
        <taxon>Streptosporangiales</taxon>
        <taxon>Streptosporangiaceae</taxon>
        <taxon>Streptosporangium</taxon>
    </lineage>
</organism>
<dbReference type="Proteomes" id="UP001596514">
    <property type="component" value="Unassembled WGS sequence"/>
</dbReference>
<sequence length="282" mass="29759">MSTDMGMGTAPLFRGLVDDAGLFPPTGLPMAEALERHRNDLAGNDPVLTHRFLCPAGRLEELRDHLTFPIRLGLIMDTPVLPPLDDLDGLAVELVEVRQAADETPQAVSERLTAGLPGGARLFVEVPLDGRGSLPRDGSGPGLKFRCGGLTADAFPGAADLGALIAHCAEYGVPFKATAGLHNAVRHFDSALGVDRHGFLNLVLAVCAAVEGRDPVPVLKLTDVGELVRLARAVPQETATRARKLLVSYGSCSTSTPIEDLTALGLVARRPSATTHTTKESK</sequence>
<comment type="caution">
    <text evidence="1">The sequence shown here is derived from an EMBL/GenBank/DDBJ whole genome shotgun (WGS) entry which is preliminary data.</text>
</comment>